<sequence length="286" mass="31952">MKKSRAYVLLAALVVFICICTASLTEGRLPLKREALTLQNDNLRAMRIELTAEEIAQYADECNLPVGEYLCTLMAAENWTADVQTAQSLTHKQAVALRNRLVRHYPEEFYKMSSLYAGLVADMQCFPIPVSKGNEQMWVEYCDSWGLERTYGGERRHEGTDIMAQNNTPGIYPVLSATAGTVTNIGWLELGGWRIGITSENGIYYYYAHLDSYAPLSVGDTVTAGQLLGFMGNTGYSKVEGTKGKFDVHLHFGIYVTDENGTELAVNPCYLLKTIENKVLYYQYGV</sequence>
<proteinExistence type="predicted"/>
<dbReference type="Gene3D" id="2.70.70.10">
    <property type="entry name" value="Glucose Permease (Domain IIA)"/>
    <property type="match status" value="1"/>
</dbReference>
<dbReference type="CDD" id="cd12797">
    <property type="entry name" value="M23_peptidase"/>
    <property type="match status" value="1"/>
</dbReference>
<dbReference type="SUPFAM" id="SSF51261">
    <property type="entry name" value="Duplicated hybrid motif"/>
    <property type="match status" value="1"/>
</dbReference>
<feature type="domain" description="M23ase beta-sheet core" evidence="1">
    <location>
        <begin position="156"/>
        <end position="258"/>
    </location>
</feature>
<dbReference type="InterPro" id="IPR050570">
    <property type="entry name" value="Cell_wall_metabolism_enzyme"/>
</dbReference>
<dbReference type="InterPro" id="IPR016047">
    <property type="entry name" value="M23ase_b-sheet_dom"/>
</dbReference>
<name>A0ABV1H3G5_9FIRM</name>
<evidence type="ECO:0000313" key="3">
    <source>
        <dbReference type="Proteomes" id="UP001546774"/>
    </source>
</evidence>
<comment type="caution">
    <text evidence="2">The sequence shown here is derived from an EMBL/GenBank/DDBJ whole genome shotgun (WGS) entry which is preliminary data.</text>
</comment>
<dbReference type="PANTHER" id="PTHR21666:SF268">
    <property type="entry name" value="PEPTIDASE M23 DOMAIN-CONTAINING PROTEIN"/>
    <property type="match status" value="1"/>
</dbReference>
<dbReference type="EC" id="3.4.-.-" evidence="2"/>
<gene>
    <name evidence="2" type="ORF">WMO37_04265</name>
</gene>
<accession>A0ABV1H3G5</accession>
<organism evidence="2 3">
    <name type="scientific">Lachnospira intestinalis</name>
    <dbReference type="NCBI Taxonomy" id="3133158"/>
    <lineage>
        <taxon>Bacteria</taxon>
        <taxon>Bacillati</taxon>
        <taxon>Bacillota</taxon>
        <taxon>Clostridia</taxon>
        <taxon>Lachnospirales</taxon>
        <taxon>Lachnospiraceae</taxon>
        <taxon>Lachnospira</taxon>
    </lineage>
</organism>
<keyword evidence="2" id="KW-0378">Hydrolase</keyword>
<dbReference type="InterPro" id="IPR011055">
    <property type="entry name" value="Dup_hybrid_motif"/>
</dbReference>
<evidence type="ECO:0000313" key="2">
    <source>
        <dbReference type="EMBL" id="MEQ2554233.1"/>
    </source>
</evidence>
<protein>
    <submittedName>
        <fullName evidence="2">M23 family metallopeptidase</fullName>
        <ecNumber evidence="2">3.4.-.-</ecNumber>
    </submittedName>
</protein>
<dbReference type="EMBL" id="JBBMFS010000002">
    <property type="protein sequence ID" value="MEQ2554233.1"/>
    <property type="molecule type" value="Genomic_DNA"/>
</dbReference>
<evidence type="ECO:0000259" key="1">
    <source>
        <dbReference type="Pfam" id="PF01551"/>
    </source>
</evidence>
<dbReference type="GO" id="GO:0016787">
    <property type="term" value="F:hydrolase activity"/>
    <property type="evidence" value="ECO:0007669"/>
    <property type="project" value="UniProtKB-KW"/>
</dbReference>
<reference evidence="2" key="1">
    <citation type="submission" date="2024-03" db="EMBL/GenBank/DDBJ databases">
        <title>Human intestinal bacterial collection.</title>
        <authorList>
            <person name="Pauvert C."/>
            <person name="Hitch T.C.A."/>
            <person name="Clavel T."/>
        </authorList>
    </citation>
    <scope>NUCLEOTIDE SEQUENCE [LARGE SCALE GENOMIC DNA]</scope>
    <source>
        <strain evidence="2">CLA-AA-H89B</strain>
    </source>
</reference>
<keyword evidence="3" id="KW-1185">Reference proteome</keyword>
<dbReference type="Proteomes" id="UP001546774">
    <property type="component" value="Unassembled WGS sequence"/>
</dbReference>
<dbReference type="PANTHER" id="PTHR21666">
    <property type="entry name" value="PEPTIDASE-RELATED"/>
    <property type="match status" value="1"/>
</dbReference>
<dbReference type="Pfam" id="PF01551">
    <property type="entry name" value="Peptidase_M23"/>
    <property type="match status" value="1"/>
</dbReference>